<proteinExistence type="predicted"/>
<keyword evidence="2" id="KW-0812">Transmembrane</keyword>
<dbReference type="InterPro" id="IPR007621">
    <property type="entry name" value="TPM_dom"/>
</dbReference>
<feature type="transmembrane region" description="Helical" evidence="2">
    <location>
        <begin position="345"/>
        <end position="365"/>
    </location>
</feature>
<accession>A0A238UF15</accession>
<feature type="transmembrane region" description="Helical" evidence="2">
    <location>
        <begin position="227"/>
        <end position="247"/>
    </location>
</feature>
<feature type="region of interest" description="Disordered" evidence="1">
    <location>
        <begin position="390"/>
        <end position="430"/>
    </location>
</feature>
<dbReference type="KEGG" id="tje:TJEJU_4017"/>
<feature type="compositionally biased region" description="Gly residues" evidence="1">
    <location>
        <begin position="415"/>
        <end position="430"/>
    </location>
</feature>
<sequence>MKRFKLHLICHFIFLLCFNFIIVAQSEIPILKEIVTDNAKIFTNEQTERLKEQLTSFESQTTHQIVVLTIEELNGESIDDFTLHVFNKNKLGQKGVDNGLLILFSKADKKVRIEVGYGLESIITDAVASRIIREIFIPNFKEEKYFKGISKGVYKIIELINNPEYLNEFNTPISSKEDDTTSIFTRIYSALFIGPIFLFLIVLILNRTIRKDRKISIRELYKNNPKRFLIFFGLSIMLVAFFIKIIILIFFPLLFLGFISIFVWLGVMVILKEASRRSIMIFKGLFTGNIGVFTFPFYLPTILMFFFGGFTFTLAPILGAIVIFIQTVLKENLNELLADFKPIYILYFFIFCFGLFLLTTFIIAYRHVLKKQKFSFSFFASKVVFSTNISSGGSSSYRRSSSYSSRSSSSSSSFSGGGGSSGGGGASGSW</sequence>
<dbReference type="RefSeq" id="WP_157730313.1">
    <property type="nucleotide sequence ID" value="NZ_LT899436.1"/>
</dbReference>
<dbReference type="AlphaFoldDB" id="A0A238UF15"/>
<feature type="transmembrane region" description="Helical" evidence="2">
    <location>
        <begin position="253"/>
        <end position="271"/>
    </location>
</feature>
<feature type="domain" description="TPM" evidence="3">
    <location>
        <begin position="35"/>
        <end position="158"/>
    </location>
</feature>
<feature type="transmembrane region" description="Helical" evidence="2">
    <location>
        <begin position="187"/>
        <end position="206"/>
    </location>
</feature>
<dbReference type="PANTHER" id="PTHR30373:SF2">
    <property type="entry name" value="UPF0603 PROTEIN YGCG"/>
    <property type="match status" value="1"/>
</dbReference>
<dbReference type="OrthoDB" id="9810918at2"/>
<dbReference type="Gene3D" id="3.10.310.50">
    <property type="match status" value="1"/>
</dbReference>
<gene>
    <name evidence="4" type="ORF">TJEJU_4017</name>
</gene>
<keyword evidence="5" id="KW-1185">Reference proteome</keyword>
<dbReference type="Proteomes" id="UP000215214">
    <property type="component" value="Chromosome TJEJU"/>
</dbReference>
<protein>
    <recommendedName>
        <fullName evidence="3">TPM domain-containing protein</fullName>
    </recommendedName>
</protein>
<evidence type="ECO:0000313" key="4">
    <source>
        <dbReference type="EMBL" id="SNR17645.1"/>
    </source>
</evidence>
<dbReference type="EMBL" id="LT899436">
    <property type="protein sequence ID" value="SNR17645.1"/>
    <property type="molecule type" value="Genomic_DNA"/>
</dbReference>
<dbReference type="PANTHER" id="PTHR30373">
    <property type="entry name" value="UPF0603 PROTEIN YGCG"/>
    <property type="match status" value="1"/>
</dbReference>
<feature type="compositionally biased region" description="Low complexity" evidence="1">
    <location>
        <begin position="390"/>
        <end position="414"/>
    </location>
</feature>
<keyword evidence="2" id="KW-1133">Transmembrane helix</keyword>
<organism evidence="4 5">
    <name type="scientific">Tenacibaculum jejuense</name>
    <dbReference type="NCBI Taxonomy" id="584609"/>
    <lineage>
        <taxon>Bacteria</taxon>
        <taxon>Pseudomonadati</taxon>
        <taxon>Bacteroidota</taxon>
        <taxon>Flavobacteriia</taxon>
        <taxon>Flavobacteriales</taxon>
        <taxon>Flavobacteriaceae</taxon>
        <taxon>Tenacibaculum</taxon>
    </lineage>
</organism>
<dbReference type="Pfam" id="PF04536">
    <property type="entry name" value="TPM_phosphatase"/>
    <property type="match status" value="1"/>
</dbReference>
<keyword evidence="2" id="KW-0472">Membrane</keyword>
<evidence type="ECO:0000256" key="1">
    <source>
        <dbReference type="SAM" id="MobiDB-lite"/>
    </source>
</evidence>
<evidence type="ECO:0000256" key="2">
    <source>
        <dbReference type="SAM" id="Phobius"/>
    </source>
</evidence>
<reference evidence="4 5" key="1">
    <citation type="submission" date="2017-07" db="EMBL/GenBank/DDBJ databases">
        <authorList>
            <person name="Sun Z.S."/>
            <person name="Albrecht U."/>
            <person name="Echele G."/>
            <person name="Lee C.C."/>
        </authorList>
    </citation>
    <scope>NUCLEOTIDE SEQUENCE [LARGE SCALE GENOMIC DNA]</scope>
    <source>
        <strain evidence="5">type strain: KCTC 22618</strain>
    </source>
</reference>
<name>A0A238UF15_9FLAO</name>
<evidence type="ECO:0000259" key="3">
    <source>
        <dbReference type="Pfam" id="PF04536"/>
    </source>
</evidence>
<evidence type="ECO:0000313" key="5">
    <source>
        <dbReference type="Proteomes" id="UP000215214"/>
    </source>
</evidence>
<feature type="transmembrane region" description="Helical" evidence="2">
    <location>
        <begin position="292"/>
        <end position="325"/>
    </location>
</feature>